<accession>A0ABY7BWS2</accession>
<dbReference type="EMBL" id="CP114029">
    <property type="protein sequence ID" value="WAP68148.1"/>
    <property type="molecule type" value="Genomic_DNA"/>
</dbReference>
<dbReference type="RefSeq" id="WP_268880620.1">
    <property type="nucleotide sequence ID" value="NZ_CP114029.1"/>
</dbReference>
<keyword evidence="2" id="KW-1185">Reference proteome</keyword>
<dbReference type="Proteomes" id="UP001164020">
    <property type="component" value="Chromosome"/>
</dbReference>
<evidence type="ECO:0000313" key="1">
    <source>
        <dbReference type="EMBL" id="WAP68148.1"/>
    </source>
</evidence>
<protein>
    <submittedName>
        <fullName evidence="1">Uncharacterized protein</fullName>
    </submittedName>
</protein>
<reference evidence="1" key="1">
    <citation type="submission" date="2022-12" db="EMBL/GenBank/DDBJ databases">
        <title>Jiella pelagia sp. nov., isolated from phosphonate enriched culture of Northwest Pacific surface seawater.</title>
        <authorList>
            <person name="Shin D.Y."/>
            <person name="Hwang C.Y."/>
        </authorList>
    </citation>
    <scope>NUCLEOTIDE SEQUENCE</scope>
    <source>
        <strain evidence="1">HL-NP1</strain>
    </source>
</reference>
<sequence length="41" mass="4504">MTASATVGRALRYAEGSARGLLHHHQGHGLSRVTHRRKLLT</sequence>
<organism evidence="1 2">
    <name type="scientific">Jiella pelagia</name>
    <dbReference type="NCBI Taxonomy" id="2986949"/>
    <lineage>
        <taxon>Bacteria</taxon>
        <taxon>Pseudomonadati</taxon>
        <taxon>Pseudomonadota</taxon>
        <taxon>Alphaproteobacteria</taxon>
        <taxon>Hyphomicrobiales</taxon>
        <taxon>Aurantimonadaceae</taxon>
        <taxon>Jiella</taxon>
    </lineage>
</organism>
<proteinExistence type="predicted"/>
<gene>
    <name evidence="1" type="ORF">OH818_22625</name>
</gene>
<name>A0ABY7BWS2_9HYPH</name>
<evidence type="ECO:0000313" key="2">
    <source>
        <dbReference type="Proteomes" id="UP001164020"/>
    </source>
</evidence>